<evidence type="ECO:0000313" key="3">
    <source>
        <dbReference type="Proteomes" id="UP000464954"/>
    </source>
</evidence>
<sequence>MKINKTQFRWLLVGYFVVGVAAMTSYFLDASVVPSIVRDLEPKTPTQSLPLLILLLAFLIVLLGTAVVGFIGMFRFSSRSRYIYLGALLVSILIRPLDKWCVQTGWEALFSELDMFLGGAILALCIVGPAKELFIKKESNHH</sequence>
<feature type="transmembrane region" description="Helical" evidence="1">
    <location>
        <begin position="12"/>
        <end position="37"/>
    </location>
</feature>
<organism evidence="2 3">
    <name type="scientific">Tichowtungia aerotolerans</name>
    <dbReference type="NCBI Taxonomy" id="2697043"/>
    <lineage>
        <taxon>Bacteria</taxon>
        <taxon>Pseudomonadati</taxon>
        <taxon>Kiritimatiellota</taxon>
        <taxon>Tichowtungiia</taxon>
        <taxon>Tichowtungiales</taxon>
        <taxon>Tichowtungiaceae</taxon>
        <taxon>Tichowtungia</taxon>
    </lineage>
</organism>
<accession>A0A6P1M861</accession>
<dbReference type="AlphaFoldDB" id="A0A6P1M861"/>
<reference evidence="2 3" key="1">
    <citation type="submission" date="2020-01" db="EMBL/GenBank/DDBJ databases">
        <title>Ponticoccus aerotolerans gen. nov., sp. nov., an anaerobic bacterium and proposal of Ponticoccusceae fam. nov., Ponticoccusles ord. nov. and Ponticoccuse classis nov. in the phylum Kiritimatiellaeota.</title>
        <authorList>
            <person name="Zhou L.Y."/>
            <person name="Du Z.J."/>
        </authorList>
    </citation>
    <scope>NUCLEOTIDE SEQUENCE [LARGE SCALE GENOMIC DNA]</scope>
    <source>
        <strain evidence="2 3">S-5007</strain>
    </source>
</reference>
<name>A0A6P1M861_9BACT</name>
<dbReference type="EMBL" id="CP047593">
    <property type="protein sequence ID" value="QHI68338.1"/>
    <property type="molecule type" value="Genomic_DNA"/>
</dbReference>
<feature type="transmembrane region" description="Helical" evidence="1">
    <location>
        <begin position="49"/>
        <end position="74"/>
    </location>
</feature>
<evidence type="ECO:0000256" key="1">
    <source>
        <dbReference type="SAM" id="Phobius"/>
    </source>
</evidence>
<dbReference type="KEGG" id="taer:GT409_02320"/>
<dbReference type="Proteomes" id="UP000464954">
    <property type="component" value="Chromosome"/>
</dbReference>
<keyword evidence="1" id="KW-0472">Membrane</keyword>
<evidence type="ECO:0000313" key="2">
    <source>
        <dbReference type="EMBL" id="QHI68338.1"/>
    </source>
</evidence>
<protein>
    <submittedName>
        <fullName evidence="2">Uncharacterized protein</fullName>
    </submittedName>
</protein>
<keyword evidence="1" id="KW-1133">Transmembrane helix</keyword>
<keyword evidence="3" id="KW-1185">Reference proteome</keyword>
<dbReference type="RefSeq" id="WP_160626562.1">
    <property type="nucleotide sequence ID" value="NZ_CP047593.1"/>
</dbReference>
<gene>
    <name evidence="2" type="ORF">GT409_02320</name>
</gene>
<proteinExistence type="predicted"/>
<keyword evidence="1" id="KW-0812">Transmembrane</keyword>